<proteinExistence type="predicted"/>
<evidence type="ECO:0000259" key="1">
    <source>
        <dbReference type="Pfam" id="PF13358"/>
    </source>
</evidence>
<dbReference type="Proteomes" id="UP000789508">
    <property type="component" value="Unassembled WGS sequence"/>
</dbReference>
<dbReference type="OrthoDB" id="2266637at2759"/>
<accession>A0A9N9HVJ9</accession>
<dbReference type="EMBL" id="CAJVPS010021659">
    <property type="protein sequence ID" value="CAG8708247.1"/>
    <property type="molecule type" value="Genomic_DNA"/>
</dbReference>
<sequence>IGRTPKTKDPVLRKILIHYISQLKKGTISTQQEVAERVFQDIGQKVSQPTISRYLKKRKVTHKKIDYHYVEQLNHPEKIMDFVEKIPILSKSPVLAIDECSFHLNEVPRYSYAEKGKRASHRKPGMKTEDFHEFISNLNLPTNQKLYLLLDNLKVHHATKSCQKLGLTTIKELLVSKNIEPVYLPPYTPELNPVELCFKLLRQNTKKKKPRTFEELEASINKATKVLEQQDLVKCFQHC</sequence>
<name>A0A9N9HVJ9_9GLOM</name>
<gene>
    <name evidence="2" type="ORF">ALEPTO_LOCUS11817</name>
</gene>
<dbReference type="Gene3D" id="3.30.420.10">
    <property type="entry name" value="Ribonuclease H-like superfamily/Ribonuclease H"/>
    <property type="match status" value="1"/>
</dbReference>
<dbReference type="PANTHER" id="PTHR46564">
    <property type="entry name" value="TRANSPOSASE"/>
    <property type="match status" value="1"/>
</dbReference>
<dbReference type="InterPro" id="IPR038717">
    <property type="entry name" value="Tc1-like_DDE_dom"/>
</dbReference>
<dbReference type="GO" id="GO:0003676">
    <property type="term" value="F:nucleic acid binding"/>
    <property type="evidence" value="ECO:0007669"/>
    <property type="project" value="InterPro"/>
</dbReference>
<dbReference type="InterPro" id="IPR036397">
    <property type="entry name" value="RNaseH_sf"/>
</dbReference>
<evidence type="ECO:0000313" key="3">
    <source>
        <dbReference type="Proteomes" id="UP000789508"/>
    </source>
</evidence>
<feature type="domain" description="Tc1-like transposase DDE" evidence="1">
    <location>
        <begin position="126"/>
        <end position="216"/>
    </location>
</feature>
<reference evidence="2" key="1">
    <citation type="submission" date="2021-06" db="EMBL/GenBank/DDBJ databases">
        <authorList>
            <person name="Kallberg Y."/>
            <person name="Tangrot J."/>
            <person name="Rosling A."/>
        </authorList>
    </citation>
    <scope>NUCLEOTIDE SEQUENCE</scope>
    <source>
        <strain evidence="2">FL130A</strain>
    </source>
</reference>
<dbReference type="Pfam" id="PF13358">
    <property type="entry name" value="DDE_3"/>
    <property type="match status" value="1"/>
</dbReference>
<comment type="caution">
    <text evidence="2">The sequence shown here is derived from an EMBL/GenBank/DDBJ whole genome shotgun (WGS) entry which is preliminary data.</text>
</comment>
<feature type="non-terminal residue" evidence="2">
    <location>
        <position position="1"/>
    </location>
</feature>
<protein>
    <submittedName>
        <fullName evidence="2">4122_t:CDS:1</fullName>
    </submittedName>
</protein>
<keyword evidence="3" id="KW-1185">Reference proteome</keyword>
<organism evidence="2 3">
    <name type="scientific">Ambispora leptoticha</name>
    <dbReference type="NCBI Taxonomy" id="144679"/>
    <lineage>
        <taxon>Eukaryota</taxon>
        <taxon>Fungi</taxon>
        <taxon>Fungi incertae sedis</taxon>
        <taxon>Mucoromycota</taxon>
        <taxon>Glomeromycotina</taxon>
        <taxon>Glomeromycetes</taxon>
        <taxon>Archaeosporales</taxon>
        <taxon>Ambisporaceae</taxon>
        <taxon>Ambispora</taxon>
    </lineage>
</organism>
<dbReference type="AlphaFoldDB" id="A0A9N9HVJ9"/>
<evidence type="ECO:0000313" key="2">
    <source>
        <dbReference type="EMBL" id="CAG8708247.1"/>
    </source>
</evidence>
<dbReference type="PANTHER" id="PTHR46564:SF1">
    <property type="entry name" value="TRANSPOSASE"/>
    <property type="match status" value="1"/>
</dbReference>